<protein>
    <recommendedName>
        <fullName evidence="3">Crinkler (CRN) family protein</fullName>
    </recommendedName>
</protein>
<evidence type="ECO:0008006" key="3">
    <source>
        <dbReference type="Google" id="ProtNLM"/>
    </source>
</evidence>
<dbReference type="AlphaFoldDB" id="A0A8S9UVF5"/>
<proteinExistence type="predicted"/>
<evidence type="ECO:0000313" key="2">
    <source>
        <dbReference type="Proteomes" id="UP000704712"/>
    </source>
</evidence>
<evidence type="ECO:0000313" key="1">
    <source>
        <dbReference type="EMBL" id="KAF4144630.1"/>
    </source>
</evidence>
<dbReference type="Proteomes" id="UP000704712">
    <property type="component" value="Unassembled WGS sequence"/>
</dbReference>
<reference evidence="1" key="1">
    <citation type="submission" date="2020-03" db="EMBL/GenBank/DDBJ databases">
        <title>Hybrid Assembly of Korean Phytophthora infestans isolates.</title>
        <authorList>
            <person name="Prokchorchik M."/>
            <person name="Lee Y."/>
            <person name="Seo J."/>
            <person name="Cho J.-H."/>
            <person name="Park Y.-E."/>
            <person name="Jang D.-C."/>
            <person name="Im J.-S."/>
            <person name="Choi J.-G."/>
            <person name="Park H.-J."/>
            <person name="Lee G.-B."/>
            <person name="Lee Y.-G."/>
            <person name="Hong S.-Y."/>
            <person name="Cho K."/>
            <person name="Sohn K.H."/>
        </authorList>
    </citation>
    <scope>NUCLEOTIDE SEQUENCE</scope>
    <source>
        <strain evidence="1">KR_2_A2</strain>
    </source>
</reference>
<dbReference type="EMBL" id="JAACNO010000831">
    <property type="protein sequence ID" value="KAF4144630.1"/>
    <property type="molecule type" value="Genomic_DNA"/>
</dbReference>
<gene>
    <name evidence="1" type="ORF">GN958_ATG06160</name>
</gene>
<accession>A0A8S9UVF5</accession>
<comment type="caution">
    <text evidence="1">The sequence shown here is derived from an EMBL/GenBank/DDBJ whole genome shotgun (WGS) entry which is preliminary data.</text>
</comment>
<name>A0A8S9UVF5_PHYIN</name>
<organism evidence="1 2">
    <name type="scientific">Phytophthora infestans</name>
    <name type="common">Potato late blight agent</name>
    <name type="synonym">Botrytis infestans</name>
    <dbReference type="NCBI Taxonomy" id="4787"/>
    <lineage>
        <taxon>Eukaryota</taxon>
        <taxon>Sar</taxon>
        <taxon>Stramenopiles</taxon>
        <taxon>Oomycota</taxon>
        <taxon>Peronosporomycetes</taxon>
        <taxon>Peronosporales</taxon>
        <taxon>Peronosporaceae</taxon>
        <taxon>Phytophthora</taxon>
    </lineage>
</organism>
<sequence length="590" mass="66159">MTTIPVMVLLVGAREHARPVLFVPSDYMSSIMDKFVVENPTLFAGDDFTMVRLYQAKDERSIATVDRFCRDSMPTLHRLTKYFGSEECGIAHLLVRVDLPPSFKGKQVESPEFVVLWCKLVADKNSPNFPVIIDVMGYVDDLQSLVKKAAFKHESEITEPYRDVADLLSETPGVNEIAKSIKDITCIGASNLYLTPFVVLQNSSGTGKTQMAFNLMARKDVEVFYICHGDVQKVFSLRSESFFNVWRKIYHTSFFVNPRTTERPKPVEVLMGFHETSDIALRYMLNVFRAFGIAVIISTTKAAARYLATNDIGRCQQQCASYWCTIRPSLPSFPSQSIASLSIELQENIRNSRPAFAQLALKYSLTHPIDKESYLLGINAMNQNSSDLVNCVSFLVKVTTTECLVSIIKNAEINLLISDHFFRLRESTPFELLFREGGVHPSKRGAGRAEIKPWRCPNRVPKRGLSDAPCGKPFAAFRDLNSMPIPFILAFKDAEKNPDVELSTALHAKGNTRLEHLLVGAIVVASHRNGFSWKPLFELLLGYPSSPDSRLEFPINLSGNSVTVPFLAPPGQHWPDYLVQSSLNLETMVI</sequence>